<dbReference type="Pfam" id="PF19271">
    <property type="entry name" value="Nis1"/>
    <property type="match status" value="1"/>
</dbReference>
<dbReference type="Proteomes" id="UP000076798">
    <property type="component" value="Unassembled WGS sequence"/>
</dbReference>
<proteinExistence type="predicted"/>
<accession>A0A166EEK6</accession>
<keyword evidence="1" id="KW-0732">Signal</keyword>
<evidence type="ECO:0000313" key="3">
    <source>
        <dbReference type="Proteomes" id="UP000076798"/>
    </source>
</evidence>
<keyword evidence="3" id="KW-1185">Reference proteome</keyword>
<evidence type="ECO:0000313" key="2">
    <source>
        <dbReference type="EMBL" id="KZT39509.1"/>
    </source>
</evidence>
<feature type="signal peptide" evidence="1">
    <location>
        <begin position="1"/>
        <end position="21"/>
    </location>
</feature>
<sequence length="144" mass="15379">MFHKIMQSVFLFLVLACSISARILSVQSTSGQSAKVGDNYNITFNTASHIQNWADYSVLIGWAVHPLPDPISLGAFFGSAIDLTSIGKVATGLGNFSTEVFIDPAKFDITAVTTYTLNAAITSVIGASLETSVRFVNTTITIEP</sequence>
<dbReference type="AlphaFoldDB" id="A0A166EEK6"/>
<feature type="chain" id="PRO_5007872660" evidence="1">
    <location>
        <begin position="22"/>
        <end position="144"/>
    </location>
</feature>
<organism evidence="2 3">
    <name type="scientific">Sistotremastrum suecicum HHB10207 ss-3</name>
    <dbReference type="NCBI Taxonomy" id="1314776"/>
    <lineage>
        <taxon>Eukaryota</taxon>
        <taxon>Fungi</taxon>
        <taxon>Dikarya</taxon>
        <taxon>Basidiomycota</taxon>
        <taxon>Agaricomycotina</taxon>
        <taxon>Agaricomycetes</taxon>
        <taxon>Sistotremastrales</taxon>
        <taxon>Sistotremastraceae</taxon>
        <taxon>Sistotremastrum</taxon>
    </lineage>
</organism>
<name>A0A166EEK6_9AGAM</name>
<dbReference type="EMBL" id="KV428045">
    <property type="protein sequence ID" value="KZT39509.1"/>
    <property type="molecule type" value="Genomic_DNA"/>
</dbReference>
<dbReference type="PROSITE" id="PS51257">
    <property type="entry name" value="PROKAR_LIPOPROTEIN"/>
    <property type="match status" value="1"/>
</dbReference>
<reference evidence="2 3" key="1">
    <citation type="journal article" date="2016" name="Mol. Biol. Evol.">
        <title>Comparative Genomics of Early-Diverging Mushroom-Forming Fungi Provides Insights into the Origins of Lignocellulose Decay Capabilities.</title>
        <authorList>
            <person name="Nagy L.G."/>
            <person name="Riley R."/>
            <person name="Tritt A."/>
            <person name="Adam C."/>
            <person name="Daum C."/>
            <person name="Floudas D."/>
            <person name="Sun H."/>
            <person name="Yadav J.S."/>
            <person name="Pangilinan J."/>
            <person name="Larsson K.H."/>
            <person name="Matsuura K."/>
            <person name="Barry K."/>
            <person name="Labutti K."/>
            <person name="Kuo R."/>
            <person name="Ohm R.A."/>
            <person name="Bhattacharya S.S."/>
            <person name="Shirouzu T."/>
            <person name="Yoshinaga Y."/>
            <person name="Martin F.M."/>
            <person name="Grigoriev I.V."/>
            <person name="Hibbett D.S."/>
        </authorList>
    </citation>
    <scope>NUCLEOTIDE SEQUENCE [LARGE SCALE GENOMIC DNA]</scope>
    <source>
        <strain evidence="2 3">HHB10207 ss-3</strain>
    </source>
</reference>
<evidence type="ECO:0000256" key="1">
    <source>
        <dbReference type="SAM" id="SignalP"/>
    </source>
</evidence>
<dbReference type="OrthoDB" id="2568025at2759"/>
<gene>
    <name evidence="2" type="ORF">SISSUDRAFT_1061110</name>
</gene>
<dbReference type="InterPro" id="IPR045469">
    <property type="entry name" value="Nis1"/>
</dbReference>
<protein>
    <submittedName>
        <fullName evidence="2">Uncharacterized protein</fullName>
    </submittedName>
</protein>